<organism evidence="5 6">
    <name type="scientific">Candidatus Wildermuthbacteria bacterium RIFCSPHIGHO2_02_FULL_47_17</name>
    <dbReference type="NCBI Taxonomy" id="1802452"/>
    <lineage>
        <taxon>Bacteria</taxon>
        <taxon>Candidatus Wildermuthiibacteriota</taxon>
    </lineage>
</organism>
<reference evidence="5 6" key="1">
    <citation type="journal article" date="2016" name="Nat. Commun.">
        <title>Thousands of microbial genomes shed light on interconnected biogeochemical processes in an aquifer system.</title>
        <authorList>
            <person name="Anantharaman K."/>
            <person name="Brown C.T."/>
            <person name="Hug L.A."/>
            <person name="Sharon I."/>
            <person name="Castelle C.J."/>
            <person name="Probst A.J."/>
            <person name="Thomas B.C."/>
            <person name="Singh A."/>
            <person name="Wilkins M.J."/>
            <person name="Karaoz U."/>
            <person name="Brodie E.L."/>
            <person name="Williams K.H."/>
            <person name="Hubbard S.S."/>
            <person name="Banfield J.F."/>
        </authorList>
    </citation>
    <scope>NUCLEOTIDE SEQUENCE [LARGE SCALE GENOMIC DNA]</scope>
</reference>
<keyword evidence="3" id="KW-0238">DNA-binding</keyword>
<gene>
    <name evidence="5" type="ORF">A3D59_03370</name>
</gene>
<comment type="similarity">
    <text evidence="1">Belongs to the type-I restriction system S methylase family.</text>
</comment>
<evidence type="ECO:0000256" key="3">
    <source>
        <dbReference type="ARBA" id="ARBA00023125"/>
    </source>
</evidence>
<dbReference type="CDD" id="cd17263">
    <property type="entry name" value="RMtype1_S_AbaB8300I-TRD1-CR1_like"/>
    <property type="match status" value="1"/>
</dbReference>
<dbReference type="GO" id="GO:0009307">
    <property type="term" value="P:DNA restriction-modification system"/>
    <property type="evidence" value="ECO:0007669"/>
    <property type="project" value="UniProtKB-KW"/>
</dbReference>
<dbReference type="PANTHER" id="PTHR30408">
    <property type="entry name" value="TYPE-1 RESTRICTION ENZYME ECOKI SPECIFICITY PROTEIN"/>
    <property type="match status" value="1"/>
</dbReference>
<comment type="caution">
    <text evidence="5">The sequence shown here is derived from an EMBL/GenBank/DDBJ whole genome shotgun (WGS) entry which is preliminary data.</text>
</comment>
<dbReference type="AlphaFoldDB" id="A0A1G2R4H7"/>
<feature type="domain" description="Type I restriction modification DNA specificity" evidence="4">
    <location>
        <begin position="230"/>
        <end position="397"/>
    </location>
</feature>
<dbReference type="Proteomes" id="UP000179258">
    <property type="component" value="Unassembled WGS sequence"/>
</dbReference>
<evidence type="ECO:0000259" key="4">
    <source>
        <dbReference type="Pfam" id="PF01420"/>
    </source>
</evidence>
<keyword evidence="2" id="KW-0680">Restriction system</keyword>
<dbReference type="InterPro" id="IPR052021">
    <property type="entry name" value="Type-I_RS_S_subunit"/>
</dbReference>
<protein>
    <recommendedName>
        <fullName evidence="4">Type I restriction modification DNA specificity domain-containing protein</fullName>
    </recommendedName>
</protein>
<evidence type="ECO:0000313" key="5">
    <source>
        <dbReference type="EMBL" id="OHA67760.1"/>
    </source>
</evidence>
<dbReference type="GO" id="GO:0003677">
    <property type="term" value="F:DNA binding"/>
    <property type="evidence" value="ECO:0007669"/>
    <property type="project" value="UniProtKB-KW"/>
</dbReference>
<proteinExistence type="inferred from homology"/>
<evidence type="ECO:0000313" key="6">
    <source>
        <dbReference type="Proteomes" id="UP000179258"/>
    </source>
</evidence>
<evidence type="ECO:0000256" key="2">
    <source>
        <dbReference type="ARBA" id="ARBA00022747"/>
    </source>
</evidence>
<dbReference type="Pfam" id="PF01420">
    <property type="entry name" value="Methylase_S"/>
    <property type="match status" value="2"/>
</dbReference>
<dbReference type="EMBL" id="MHTX01000034">
    <property type="protein sequence ID" value="OHA67760.1"/>
    <property type="molecule type" value="Genomic_DNA"/>
</dbReference>
<dbReference type="CDD" id="cd17293">
    <property type="entry name" value="RMtype1_S_Ppo21ORF8840P_TRD1-CR1_like"/>
    <property type="match status" value="1"/>
</dbReference>
<sequence length="420" mass="46504">MKNYPTKKLGEVCKVKKGKKPELFGVQTKTRFPYLEAKFLRGTKEAKFAEMSDKNSVSVSKDDLIIICDGSKSGDVFSGFEGVLSSTMSRIDFDKKQVEKMYLELFLKTKFDLFNSSKKGAAIPHLDFNIFNNLEIPLPSIAEQKKIVARLEGLLGKIKEAKRLRAEAQEAAQNLLPAELHRIFSQPIRQTQGKQHSNILQNVGMSSKSAFVPPTLSASEGRSKNYGAAQWEEKELGEISDVITGNTPKTSISSYYGNEYLWARPGDLNEAYVGSTEKMLSKEGFEKSGVRKILAGAVMMCCIGSIGKIGIASQEMATNQQINAFVPHTKKLDGKFLFYSLIRSREKFISGASSTTLQIINKSRCEAIKIPLPPLAEQKKIVARLDSLSEKIKSLRQAQAKTASDFISLEQSILSKSFSG</sequence>
<accession>A0A1G2R4H7</accession>
<dbReference type="InterPro" id="IPR000055">
    <property type="entry name" value="Restrct_endonuc_typeI_TRD"/>
</dbReference>
<dbReference type="PANTHER" id="PTHR30408:SF12">
    <property type="entry name" value="TYPE I RESTRICTION ENZYME MJAVIII SPECIFICITY SUBUNIT"/>
    <property type="match status" value="1"/>
</dbReference>
<evidence type="ECO:0000256" key="1">
    <source>
        <dbReference type="ARBA" id="ARBA00010923"/>
    </source>
</evidence>
<name>A0A1G2R4H7_9BACT</name>
<feature type="domain" description="Type I restriction modification DNA specificity" evidence="4">
    <location>
        <begin position="2"/>
        <end position="160"/>
    </location>
</feature>
<dbReference type="SUPFAM" id="SSF116734">
    <property type="entry name" value="DNA methylase specificity domain"/>
    <property type="match status" value="2"/>
</dbReference>
<dbReference type="Gene3D" id="3.90.220.20">
    <property type="entry name" value="DNA methylase specificity domains"/>
    <property type="match status" value="2"/>
</dbReference>
<dbReference type="InterPro" id="IPR044946">
    <property type="entry name" value="Restrct_endonuc_typeI_TRD_sf"/>
</dbReference>